<name>A0ABQ8SYE2_PERAM</name>
<proteinExistence type="predicted"/>
<dbReference type="Proteomes" id="UP001148838">
    <property type="component" value="Unassembled WGS sequence"/>
</dbReference>
<dbReference type="EMBL" id="JAJSOF020000017">
    <property type="protein sequence ID" value="KAJ4439244.1"/>
    <property type="molecule type" value="Genomic_DNA"/>
</dbReference>
<evidence type="ECO:0000313" key="2">
    <source>
        <dbReference type="EMBL" id="KAJ4439244.1"/>
    </source>
</evidence>
<organism evidence="2 3">
    <name type="scientific">Periplaneta americana</name>
    <name type="common">American cockroach</name>
    <name type="synonym">Blatta americana</name>
    <dbReference type="NCBI Taxonomy" id="6978"/>
    <lineage>
        <taxon>Eukaryota</taxon>
        <taxon>Metazoa</taxon>
        <taxon>Ecdysozoa</taxon>
        <taxon>Arthropoda</taxon>
        <taxon>Hexapoda</taxon>
        <taxon>Insecta</taxon>
        <taxon>Pterygota</taxon>
        <taxon>Neoptera</taxon>
        <taxon>Polyneoptera</taxon>
        <taxon>Dictyoptera</taxon>
        <taxon>Blattodea</taxon>
        <taxon>Blattoidea</taxon>
        <taxon>Blattidae</taxon>
        <taxon>Blattinae</taxon>
        <taxon>Periplaneta</taxon>
    </lineage>
</organism>
<dbReference type="Pfam" id="PF01391">
    <property type="entry name" value="Collagen"/>
    <property type="match status" value="1"/>
</dbReference>
<feature type="region of interest" description="Disordered" evidence="1">
    <location>
        <begin position="40"/>
        <end position="75"/>
    </location>
</feature>
<gene>
    <name evidence="2" type="ORF">ANN_07364</name>
</gene>
<accession>A0ABQ8SYE2</accession>
<evidence type="ECO:0000256" key="1">
    <source>
        <dbReference type="SAM" id="MobiDB-lite"/>
    </source>
</evidence>
<sequence>MQKERKGVGIACKGCVGAYKCDCTGIKGLPGEVGVFGLRGSEGYPGDIGPEGPPGPKGEKGASGEDGGAGDKGYREEEKELVESLAEKILFTEGYIGRNGEREKSLGRRRYQMIDDIKIYGSNVETKRKAGNRKDWRKLDLQ</sequence>
<reference evidence="2 3" key="1">
    <citation type="journal article" date="2022" name="Allergy">
        <title>Genome assembly and annotation of Periplaneta americana reveal a comprehensive cockroach allergen profile.</title>
        <authorList>
            <person name="Wang L."/>
            <person name="Xiong Q."/>
            <person name="Saelim N."/>
            <person name="Wang L."/>
            <person name="Nong W."/>
            <person name="Wan A.T."/>
            <person name="Shi M."/>
            <person name="Liu X."/>
            <person name="Cao Q."/>
            <person name="Hui J.H.L."/>
            <person name="Sookrung N."/>
            <person name="Leung T.F."/>
            <person name="Tungtrongchitr A."/>
            <person name="Tsui S.K.W."/>
        </authorList>
    </citation>
    <scope>NUCLEOTIDE SEQUENCE [LARGE SCALE GENOMIC DNA]</scope>
    <source>
        <strain evidence="2">PWHHKU_190912</strain>
    </source>
</reference>
<protein>
    <recommendedName>
        <fullName evidence="4">Per a allergen</fullName>
    </recommendedName>
</protein>
<evidence type="ECO:0000313" key="3">
    <source>
        <dbReference type="Proteomes" id="UP001148838"/>
    </source>
</evidence>
<comment type="caution">
    <text evidence="2">The sequence shown here is derived from an EMBL/GenBank/DDBJ whole genome shotgun (WGS) entry which is preliminary data.</text>
</comment>
<dbReference type="InterPro" id="IPR008160">
    <property type="entry name" value="Collagen"/>
</dbReference>
<evidence type="ECO:0008006" key="4">
    <source>
        <dbReference type="Google" id="ProtNLM"/>
    </source>
</evidence>
<keyword evidence="3" id="KW-1185">Reference proteome</keyword>